<evidence type="ECO:0000256" key="1">
    <source>
        <dbReference type="SAM" id="MobiDB-lite"/>
    </source>
</evidence>
<organism evidence="2">
    <name type="scientific">freshwater metagenome</name>
    <dbReference type="NCBI Taxonomy" id="449393"/>
    <lineage>
        <taxon>unclassified sequences</taxon>
        <taxon>metagenomes</taxon>
        <taxon>ecological metagenomes</taxon>
    </lineage>
</organism>
<feature type="region of interest" description="Disordered" evidence="1">
    <location>
        <begin position="69"/>
        <end position="90"/>
    </location>
</feature>
<dbReference type="EMBL" id="CAFBOM010000220">
    <property type="protein sequence ID" value="CAB4995442.1"/>
    <property type="molecule type" value="Genomic_DNA"/>
</dbReference>
<sequence length="106" mass="12247">MSSEFHWLGPNMLSYRWIEPKPLQMKSDPPMKIGWVREVRRTSDSLMRASLPVHASRLRSITMRFSAMRLRTPPGTEPATDAESMPPFWTPWEPIARASATHRASR</sequence>
<gene>
    <name evidence="2" type="ORF">UFOPK3957_01257</name>
</gene>
<reference evidence="2" key="1">
    <citation type="submission" date="2020-05" db="EMBL/GenBank/DDBJ databases">
        <authorList>
            <person name="Chiriac C."/>
            <person name="Salcher M."/>
            <person name="Ghai R."/>
            <person name="Kavagutti S V."/>
        </authorList>
    </citation>
    <scope>NUCLEOTIDE SEQUENCE</scope>
</reference>
<evidence type="ECO:0000313" key="2">
    <source>
        <dbReference type="EMBL" id="CAB4995442.1"/>
    </source>
</evidence>
<name>A0A6J7NXW3_9ZZZZ</name>
<protein>
    <submittedName>
        <fullName evidence="2">Unannotated protein</fullName>
    </submittedName>
</protein>
<accession>A0A6J7NXW3</accession>
<dbReference type="AlphaFoldDB" id="A0A6J7NXW3"/>
<proteinExistence type="predicted"/>